<dbReference type="GO" id="GO:0022904">
    <property type="term" value="P:respiratory electron transport chain"/>
    <property type="evidence" value="ECO:0007669"/>
    <property type="project" value="TreeGrafter"/>
</dbReference>
<dbReference type="AlphaFoldDB" id="A0A8J7QXT0"/>
<dbReference type="GO" id="GO:0071949">
    <property type="term" value="F:FAD binding"/>
    <property type="evidence" value="ECO:0007669"/>
    <property type="project" value="InterPro"/>
</dbReference>
<evidence type="ECO:0000259" key="5">
    <source>
        <dbReference type="PROSITE" id="PS51387"/>
    </source>
</evidence>
<dbReference type="SUPFAM" id="SSF55103">
    <property type="entry name" value="FAD-linked oxidases, C-terminal domain"/>
    <property type="match status" value="1"/>
</dbReference>
<evidence type="ECO:0000313" key="7">
    <source>
        <dbReference type="Proteomes" id="UP000666240"/>
    </source>
</evidence>
<dbReference type="InterPro" id="IPR016164">
    <property type="entry name" value="FAD-linked_Oxase-like_C"/>
</dbReference>
<dbReference type="InterPro" id="IPR051264">
    <property type="entry name" value="FAD-oxidored/transferase_4"/>
</dbReference>
<dbReference type="Pfam" id="PF01565">
    <property type="entry name" value="FAD_binding_4"/>
    <property type="match status" value="1"/>
</dbReference>
<name>A0A8J7QXT0_9HYPH</name>
<dbReference type="InterPro" id="IPR004113">
    <property type="entry name" value="FAD-bd_oxidored_4_C"/>
</dbReference>
<comment type="caution">
    <text evidence="6">The sequence shown here is derived from an EMBL/GenBank/DDBJ whole genome shotgun (WGS) entry which is preliminary data.</text>
</comment>
<reference evidence="6" key="1">
    <citation type="submission" date="2021-03" db="EMBL/GenBank/DDBJ databases">
        <title>Genome sequencing and assembly of Tianweitania sediminis.</title>
        <authorList>
            <person name="Chhetri G."/>
        </authorList>
    </citation>
    <scope>NUCLEOTIDE SEQUENCE</scope>
    <source>
        <strain evidence="6">Z8</strain>
    </source>
</reference>
<dbReference type="InterPro" id="IPR016166">
    <property type="entry name" value="FAD-bd_PCMH"/>
</dbReference>
<dbReference type="Gene3D" id="3.30.43.10">
    <property type="entry name" value="Uridine Diphospho-n-acetylenolpyruvylglucosamine Reductase, domain 2"/>
    <property type="match status" value="1"/>
</dbReference>
<sequence>MIADDHRRALVALLGPDNVLWEDGDRVSYESGARFDRGRAALILRPRDTQTVSAAVSYCVKHDIAIVAQGGNTGVVSGSTPDDTGEQVVLSLDRLTQRFELDRENRSLRVDAGFLLSDVNGRLAKHGLQFPIDLGADPRLGGMLSTNTGGSRFLRYGDVRQNVLGITAVLADENGTVLDLMSGLRKNNTGVDWKHIFIGTVGAFGIITECELNLEPLPLQVATALLVPRDGAAVMRLLAAMERQLGSYLSAFEGMSGNAIDAALVHVPSLRNPFSNGETAPYAILAEVSRDWPIREGEQSLDLVLETVLAEIWGSDDAPLADAFVGPPQELWALRHALSEGVKASGRLVGFDLSFRRGDVIRFCDHMKETLPERYPGIRICDFGHICDGGVHFNLVLPAETTFDAAAEQALRAYVYGTAVESFGGSFSAEHGIGRKNQAFYDRYTSDHRRALADGLKQLTSPARLGTVRFGSA</sequence>
<evidence type="ECO:0000256" key="4">
    <source>
        <dbReference type="ARBA" id="ARBA00023002"/>
    </source>
</evidence>
<dbReference type="InterPro" id="IPR016167">
    <property type="entry name" value="FAD-bd_PCMH_sub1"/>
</dbReference>
<comment type="cofactor">
    <cofactor evidence="1">
        <name>FAD</name>
        <dbReference type="ChEBI" id="CHEBI:57692"/>
    </cofactor>
</comment>
<dbReference type="GO" id="GO:0016491">
    <property type="term" value="F:oxidoreductase activity"/>
    <property type="evidence" value="ECO:0007669"/>
    <property type="project" value="UniProtKB-KW"/>
</dbReference>
<keyword evidence="7" id="KW-1185">Reference proteome</keyword>
<dbReference type="InterPro" id="IPR016169">
    <property type="entry name" value="FAD-bd_PCMH_sub2"/>
</dbReference>
<evidence type="ECO:0000256" key="1">
    <source>
        <dbReference type="ARBA" id="ARBA00001974"/>
    </source>
</evidence>
<organism evidence="6 7">
    <name type="scientific">Tianweitania sediminis</name>
    <dbReference type="NCBI Taxonomy" id="1502156"/>
    <lineage>
        <taxon>Bacteria</taxon>
        <taxon>Pseudomonadati</taxon>
        <taxon>Pseudomonadota</taxon>
        <taxon>Alphaproteobacteria</taxon>
        <taxon>Hyphomicrobiales</taxon>
        <taxon>Phyllobacteriaceae</taxon>
        <taxon>Tianweitania</taxon>
    </lineage>
</organism>
<dbReference type="InterPro" id="IPR036318">
    <property type="entry name" value="FAD-bd_PCMH-like_sf"/>
</dbReference>
<keyword evidence="4" id="KW-0560">Oxidoreductase</keyword>
<dbReference type="EMBL" id="JAGIYY010000002">
    <property type="protein sequence ID" value="MBP0438713.1"/>
    <property type="molecule type" value="Genomic_DNA"/>
</dbReference>
<dbReference type="Gene3D" id="3.30.70.2190">
    <property type="match status" value="1"/>
</dbReference>
<evidence type="ECO:0000256" key="3">
    <source>
        <dbReference type="ARBA" id="ARBA00022827"/>
    </source>
</evidence>
<dbReference type="PROSITE" id="PS51387">
    <property type="entry name" value="FAD_PCMH"/>
    <property type="match status" value="1"/>
</dbReference>
<dbReference type="PANTHER" id="PTHR43716">
    <property type="entry name" value="D-2-HYDROXYGLUTARATE DEHYDROGENASE, MITOCHONDRIAL"/>
    <property type="match status" value="1"/>
</dbReference>
<evidence type="ECO:0000313" key="6">
    <source>
        <dbReference type="EMBL" id="MBP0438713.1"/>
    </source>
</evidence>
<dbReference type="Gene3D" id="3.30.465.10">
    <property type="match status" value="1"/>
</dbReference>
<dbReference type="Gene3D" id="3.30.70.2740">
    <property type="match status" value="1"/>
</dbReference>
<evidence type="ECO:0000256" key="2">
    <source>
        <dbReference type="ARBA" id="ARBA00022630"/>
    </source>
</evidence>
<dbReference type="InterPro" id="IPR006094">
    <property type="entry name" value="Oxid_FAD_bind_N"/>
</dbReference>
<dbReference type="PANTHER" id="PTHR43716:SF1">
    <property type="entry name" value="D-2-HYDROXYGLUTARATE DEHYDROGENASE, MITOCHONDRIAL"/>
    <property type="match status" value="1"/>
</dbReference>
<dbReference type="RefSeq" id="WP_209334735.1">
    <property type="nucleotide sequence ID" value="NZ_JAGIYY010000002.1"/>
</dbReference>
<feature type="domain" description="FAD-binding PCMH-type" evidence="5">
    <location>
        <begin position="35"/>
        <end position="217"/>
    </location>
</feature>
<protein>
    <submittedName>
        <fullName evidence="6">FAD-binding oxidoreductase</fullName>
    </submittedName>
</protein>
<keyword evidence="3" id="KW-0274">FAD</keyword>
<keyword evidence="2" id="KW-0285">Flavoprotein</keyword>
<proteinExistence type="predicted"/>
<gene>
    <name evidence="6" type="ORF">J5Y06_08640</name>
</gene>
<dbReference type="Pfam" id="PF02913">
    <property type="entry name" value="FAD-oxidase_C"/>
    <property type="match status" value="1"/>
</dbReference>
<dbReference type="SUPFAM" id="SSF56176">
    <property type="entry name" value="FAD-binding/transporter-associated domain-like"/>
    <property type="match status" value="1"/>
</dbReference>
<dbReference type="Proteomes" id="UP000666240">
    <property type="component" value="Unassembled WGS sequence"/>
</dbReference>
<accession>A0A8J7QXT0</accession>